<evidence type="ECO:0000256" key="1">
    <source>
        <dbReference type="ARBA" id="ARBA00007637"/>
    </source>
</evidence>
<comment type="similarity">
    <text evidence="1">Belongs to the NAD(P)-dependent epimerase/dehydratase family.</text>
</comment>
<dbReference type="InterPro" id="IPR036291">
    <property type="entry name" value="NAD(P)-bd_dom_sf"/>
</dbReference>
<dbReference type="Proteomes" id="UP000092207">
    <property type="component" value="Unassembled WGS sequence"/>
</dbReference>
<name>A0A1A2V8L6_MYCSC</name>
<sequence>MRALVTGAAGFVGSTLVDRLLEEGHQVTGVDNLSAGYPATNLGPAHRHPGPGRFTFVAFDVQRPGLSDIVANSNPDVVFHLAGHVAVRRSVTDPQHDARNNVLGTINLLEASRRAGVRRIVYAASGGSRYGTPATLPASEDTALNPLSPHAAAKVAGELYVHAYANMYGLAPICLALANVYGPRQDPSGEAGVVTVFGSAMICGRPTTIYGDGSATRDYVYVDDVVTAFLCAAHAPATTTGTFNVGTGIQTSVTELHRLIATAVGVSRPPGYADARTGDAHASALDSTRASQVLGWKPVTDLSQGIKRTVDWLRVLLDPRPLVSAHG</sequence>
<comment type="caution">
    <text evidence="3">The sequence shown here is derived from an EMBL/GenBank/DDBJ whole genome shotgun (WGS) entry which is preliminary data.</text>
</comment>
<evidence type="ECO:0000313" key="3">
    <source>
        <dbReference type="EMBL" id="OBH96932.1"/>
    </source>
</evidence>
<proteinExistence type="inferred from homology"/>
<evidence type="ECO:0000259" key="2">
    <source>
        <dbReference type="Pfam" id="PF01370"/>
    </source>
</evidence>
<dbReference type="PANTHER" id="PTHR43000">
    <property type="entry name" value="DTDP-D-GLUCOSE 4,6-DEHYDRATASE-RELATED"/>
    <property type="match status" value="1"/>
</dbReference>
<evidence type="ECO:0000313" key="4">
    <source>
        <dbReference type="Proteomes" id="UP000092207"/>
    </source>
</evidence>
<protein>
    <submittedName>
        <fullName evidence="3">UDP-glucose 4-epimerase</fullName>
    </submittedName>
</protein>
<feature type="domain" description="NAD-dependent epimerase/dehydratase" evidence="2">
    <location>
        <begin position="3"/>
        <end position="246"/>
    </location>
</feature>
<dbReference type="RefSeq" id="WP_067307660.1">
    <property type="nucleotide sequence ID" value="NZ_LZJY01000280.1"/>
</dbReference>
<dbReference type="EMBL" id="LZJY01000280">
    <property type="protein sequence ID" value="OBH96932.1"/>
    <property type="molecule type" value="Genomic_DNA"/>
</dbReference>
<dbReference type="Pfam" id="PF01370">
    <property type="entry name" value="Epimerase"/>
    <property type="match status" value="1"/>
</dbReference>
<accession>A0A1A2V8L6</accession>
<dbReference type="SUPFAM" id="SSF51735">
    <property type="entry name" value="NAD(P)-binding Rossmann-fold domains"/>
    <property type="match status" value="1"/>
</dbReference>
<gene>
    <name evidence="3" type="ORF">A5679_20875</name>
</gene>
<dbReference type="Gene3D" id="3.40.50.720">
    <property type="entry name" value="NAD(P)-binding Rossmann-like Domain"/>
    <property type="match status" value="1"/>
</dbReference>
<reference evidence="3 4" key="1">
    <citation type="submission" date="2016-06" db="EMBL/GenBank/DDBJ databases">
        <authorList>
            <person name="Kjaerup R.B."/>
            <person name="Dalgaard T.S."/>
            <person name="Juul-Madsen H.R."/>
        </authorList>
    </citation>
    <scope>NUCLEOTIDE SEQUENCE [LARGE SCALE GENOMIC DNA]</scope>
    <source>
        <strain evidence="3 4">E2838</strain>
    </source>
</reference>
<organism evidence="3 4">
    <name type="scientific">Mycobacterium scrofulaceum</name>
    <dbReference type="NCBI Taxonomy" id="1783"/>
    <lineage>
        <taxon>Bacteria</taxon>
        <taxon>Bacillati</taxon>
        <taxon>Actinomycetota</taxon>
        <taxon>Actinomycetes</taxon>
        <taxon>Mycobacteriales</taxon>
        <taxon>Mycobacteriaceae</taxon>
        <taxon>Mycobacterium</taxon>
    </lineage>
</organism>
<dbReference type="InterPro" id="IPR001509">
    <property type="entry name" value="Epimerase_deHydtase"/>
</dbReference>
<dbReference type="Gene3D" id="3.90.25.10">
    <property type="entry name" value="UDP-galactose 4-epimerase, domain 1"/>
    <property type="match status" value="1"/>
</dbReference>
<dbReference type="AlphaFoldDB" id="A0A1A2V8L6"/>